<name>A0A1E4SIZ7_9ASCO</name>
<dbReference type="GeneID" id="30981887"/>
<proteinExistence type="predicted"/>
<protein>
    <submittedName>
        <fullName evidence="1">Uncharacterized protein</fullName>
    </submittedName>
</protein>
<organism evidence="1 2">
    <name type="scientific">Suhomyces tanzawaensis NRRL Y-17324</name>
    <dbReference type="NCBI Taxonomy" id="984487"/>
    <lineage>
        <taxon>Eukaryota</taxon>
        <taxon>Fungi</taxon>
        <taxon>Dikarya</taxon>
        <taxon>Ascomycota</taxon>
        <taxon>Saccharomycotina</taxon>
        <taxon>Pichiomycetes</taxon>
        <taxon>Debaryomycetaceae</taxon>
        <taxon>Suhomyces</taxon>
    </lineage>
</organism>
<sequence>MLQSWVPLIISPANHGILVRSLIVSRTFRITDRGNKISSGGRVSRHSDFFSVSSTGGMDGNIVSQQAIYRPKGQESDILHDYPGRASFCHQMTPEKSIARNLFTRKLYGVRLGHFTHTSTESSPL</sequence>
<dbReference type="Proteomes" id="UP000094285">
    <property type="component" value="Unassembled WGS sequence"/>
</dbReference>
<evidence type="ECO:0000313" key="2">
    <source>
        <dbReference type="Proteomes" id="UP000094285"/>
    </source>
</evidence>
<reference evidence="2" key="1">
    <citation type="submission" date="2016-05" db="EMBL/GenBank/DDBJ databases">
        <title>Comparative genomics of biotechnologically important yeasts.</title>
        <authorList>
            <consortium name="DOE Joint Genome Institute"/>
            <person name="Riley R."/>
            <person name="Haridas S."/>
            <person name="Wolfe K.H."/>
            <person name="Lopes M.R."/>
            <person name="Hittinger C.T."/>
            <person name="Goker M."/>
            <person name="Salamov A."/>
            <person name="Wisecaver J."/>
            <person name="Long T.M."/>
            <person name="Aerts A.L."/>
            <person name="Barry K."/>
            <person name="Choi C."/>
            <person name="Clum A."/>
            <person name="Coughlan A.Y."/>
            <person name="Deshpande S."/>
            <person name="Douglass A.P."/>
            <person name="Hanson S.J."/>
            <person name="Klenk H.-P."/>
            <person name="Labutti K."/>
            <person name="Lapidus A."/>
            <person name="Lindquist E."/>
            <person name="Lipzen A."/>
            <person name="Meier-Kolthoff J.P."/>
            <person name="Ohm R.A."/>
            <person name="Otillar R.P."/>
            <person name="Pangilinan J."/>
            <person name="Peng Y."/>
            <person name="Rokas A."/>
            <person name="Rosa C.A."/>
            <person name="Scheuner C."/>
            <person name="Sibirny A.A."/>
            <person name="Slot J.C."/>
            <person name="Stielow J.B."/>
            <person name="Sun H."/>
            <person name="Kurtzman C.P."/>
            <person name="Blackwell M."/>
            <person name="Grigoriev I.V."/>
            <person name="Jeffries T.W."/>
        </authorList>
    </citation>
    <scope>NUCLEOTIDE SEQUENCE [LARGE SCALE GENOMIC DNA]</scope>
    <source>
        <strain evidence="2">NRRL Y-17324</strain>
    </source>
</reference>
<gene>
    <name evidence="1" type="ORF">CANTADRAFT_26390</name>
</gene>
<keyword evidence="2" id="KW-1185">Reference proteome</keyword>
<dbReference type="AlphaFoldDB" id="A0A1E4SIZ7"/>
<accession>A0A1E4SIZ7</accession>
<evidence type="ECO:0000313" key="1">
    <source>
        <dbReference type="EMBL" id="ODV79486.1"/>
    </source>
</evidence>
<dbReference type="RefSeq" id="XP_020064608.1">
    <property type="nucleotide sequence ID" value="XM_020207750.1"/>
</dbReference>
<dbReference type="EMBL" id="KV453912">
    <property type="protein sequence ID" value="ODV79486.1"/>
    <property type="molecule type" value="Genomic_DNA"/>
</dbReference>